<evidence type="ECO:0000313" key="1">
    <source>
        <dbReference type="EMBL" id="RKI17133.1"/>
    </source>
</evidence>
<gene>
    <name evidence="1" type="ORF">D7Y13_01505</name>
</gene>
<protein>
    <submittedName>
        <fullName evidence="1">Uncharacterized protein</fullName>
    </submittedName>
</protein>
<name>A0ABX9QQW8_9BACT</name>
<proteinExistence type="predicted"/>
<sequence length="101" mass="10621">MPVLVAQRGGPCAACGALVLKGERIEYTLGTGPRHLACADRTPELRRNRHAASCVLCGVQVPRGAGALAVTETCEGGAYTRRWAVSCVDFLACHERIVTGA</sequence>
<dbReference type="Proteomes" id="UP000278907">
    <property type="component" value="Unassembled WGS sequence"/>
</dbReference>
<accession>A0ABX9QQW8</accession>
<keyword evidence="2" id="KW-1185">Reference proteome</keyword>
<dbReference type="EMBL" id="RAWI01000005">
    <property type="protein sequence ID" value="RKI17133.1"/>
    <property type="molecule type" value="Genomic_DNA"/>
</dbReference>
<reference evidence="1 2" key="1">
    <citation type="submission" date="2018-09" db="EMBL/GenBank/DDBJ databases">
        <authorList>
            <person name="Livingstone P.G."/>
            <person name="Whitworth D.E."/>
        </authorList>
    </citation>
    <scope>NUCLEOTIDE SEQUENCE [LARGE SCALE GENOMIC DNA]</scope>
    <source>
        <strain evidence="1 2">CA031B</strain>
    </source>
</reference>
<organism evidence="1 2">
    <name type="scientific">Corallococcus praedator</name>
    <dbReference type="NCBI Taxonomy" id="2316724"/>
    <lineage>
        <taxon>Bacteria</taxon>
        <taxon>Pseudomonadati</taxon>
        <taxon>Myxococcota</taxon>
        <taxon>Myxococcia</taxon>
        <taxon>Myxococcales</taxon>
        <taxon>Cystobacterineae</taxon>
        <taxon>Myxococcaceae</taxon>
        <taxon>Corallococcus</taxon>
    </lineage>
</organism>
<comment type="caution">
    <text evidence="1">The sequence shown here is derived from an EMBL/GenBank/DDBJ whole genome shotgun (WGS) entry which is preliminary data.</text>
</comment>
<evidence type="ECO:0000313" key="2">
    <source>
        <dbReference type="Proteomes" id="UP000278907"/>
    </source>
</evidence>
<dbReference type="RefSeq" id="WP_120582548.1">
    <property type="nucleotide sequence ID" value="NZ_RAWI01000005.1"/>
</dbReference>